<protein>
    <recommendedName>
        <fullName evidence="3">PilZ domain-containing protein</fullName>
    </recommendedName>
</protein>
<dbReference type="RefSeq" id="WP_099641061.1">
    <property type="nucleotide sequence ID" value="NZ_NKHF01000024.1"/>
</dbReference>
<organism evidence="1 2">
    <name type="scientific">Pseudoalteromonas piscicida</name>
    <dbReference type="NCBI Taxonomy" id="43662"/>
    <lineage>
        <taxon>Bacteria</taxon>
        <taxon>Pseudomonadati</taxon>
        <taxon>Pseudomonadota</taxon>
        <taxon>Gammaproteobacteria</taxon>
        <taxon>Alteromonadales</taxon>
        <taxon>Pseudoalteromonadaceae</taxon>
        <taxon>Pseudoalteromonas</taxon>
    </lineage>
</organism>
<evidence type="ECO:0008006" key="3">
    <source>
        <dbReference type="Google" id="ProtNLM"/>
    </source>
</evidence>
<dbReference type="Proteomes" id="UP000228621">
    <property type="component" value="Unassembled WGS sequence"/>
</dbReference>
<gene>
    <name evidence="1" type="ORF">CEX98_05220</name>
</gene>
<dbReference type="OrthoDB" id="6288542at2"/>
<accession>A0A2A5JTQ5</accession>
<dbReference type="AlphaFoldDB" id="A0A2A5JTQ5"/>
<keyword evidence="2" id="KW-1185">Reference proteome</keyword>
<reference evidence="2" key="1">
    <citation type="journal article" date="2019" name="Genome Announc.">
        <title>Draft Genome Sequence of Pseudoalteromonas piscicida Strain 36Y ROTHPW, an Hypersaline Seawater Isolate from the South Coast of Sonora, Mexico.</title>
        <authorList>
            <person name="Sanchez-Diaz R."/>
            <person name="Molina-Garza Z.J."/>
            <person name="Cruz-Suarez L.E."/>
            <person name="Selvin J."/>
            <person name="Kiran G.S."/>
            <person name="Ibarra-Gamez J.C."/>
            <person name="Gomez-Gil B."/>
            <person name="Galaviz-Silva L."/>
        </authorList>
    </citation>
    <scope>NUCLEOTIDE SEQUENCE [LARGE SCALE GENOMIC DNA]</scope>
    <source>
        <strain evidence="2">36Y_RITHPW</strain>
    </source>
</reference>
<evidence type="ECO:0000313" key="2">
    <source>
        <dbReference type="Proteomes" id="UP000228621"/>
    </source>
</evidence>
<evidence type="ECO:0000313" key="1">
    <source>
        <dbReference type="EMBL" id="PCK32798.1"/>
    </source>
</evidence>
<proteinExistence type="predicted"/>
<comment type="caution">
    <text evidence="1">The sequence shown here is derived from an EMBL/GenBank/DDBJ whole genome shotgun (WGS) entry which is preliminary data.</text>
</comment>
<dbReference type="EMBL" id="NKHF01000024">
    <property type="protein sequence ID" value="PCK32798.1"/>
    <property type="molecule type" value="Genomic_DNA"/>
</dbReference>
<name>A0A2A5JTQ5_PSEO7</name>
<sequence length="203" mass="22756">MKLTKEELLFINRTLADNSNNQPLLSDKNRDRTQQTHEEIKKLLASISSHSQFSIVAKSDHEQVEFPLNDLSTLIDLLENSTEAPNILEATQTGTARSWRTCPSTPVRLRLSTHLMPFNMVSISQSGGLLNTFPYQASAIQIRLISRIAKLYLADPMPLFANVHSIKVASPLELAISFAMNKADNEKLKAFILHNYVQRKGIG</sequence>